<dbReference type="InterPro" id="IPR050900">
    <property type="entry name" value="Transposase_IS3/IS150/IS904"/>
</dbReference>
<name>A0ABY5EQF4_9PSED</name>
<dbReference type="SUPFAM" id="SSF53098">
    <property type="entry name" value="Ribonuclease H-like"/>
    <property type="match status" value="1"/>
</dbReference>
<dbReference type="PANTHER" id="PTHR46889">
    <property type="entry name" value="TRANSPOSASE INSF FOR INSERTION SEQUENCE IS3B-RELATED"/>
    <property type="match status" value="1"/>
</dbReference>
<dbReference type="InterPro" id="IPR012337">
    <property type="entry name" value="RNaseH-like_sf"/>
</dbReference>
<dbReference type="InterPro" id="IPR048020">
    <property type="entry name" value="Transpos_IS3"/>
</dbReference>
<dbReference type="InterPro" id="IPR001584">
    <property type="entry name" value="Integrase_cat-core"/>
</dbReference>
<dbReference type="InterPro" id="IPR036397">
    <property type="entry name" value="RNaseH_sf"/>
</dbReference>
<dbReference type="InterPro" id="IPR025948">
    <property type="entry name" value="HTH-like_dom"/>
</dbReference>
<gene>
    <name evidence="2" type="ORF">NK667_29110</name>
</gene>
<dbReference type="EMBL" id="CP101125">
    <property type="protein sequence ID" value="UTO17944.1"/>
    <property type="molecule type" value="Genomic_DNA"/>
</dbReference>
<dbReference type="Pfam" id="PF13276">
    <property type="entry name" value="HTH_21"/>
    <property type="match status" value="1"/>
</dbReference>
<dbReference type="PANTHER" id="PTHR46889:SF4">
    <property type="entry name" value="TRANSPOSASE INSO FOR INSERTION SEQUENCE ELEMENT IS911B-RELATED"/>
    <property type="match status" value="1"/>
</dbReference>
<dbReference type="Gene3D" id="3.30.420.10">
    <property type="entry name" value="Ribonuclease H-like superfamily/Ribonuclease H"/>
    <property type="match status" value="1"/>
</dbReference>
<proteinExistence type="predicted"/>
<sequence length="274" mass="31854">MGERYGVNDCCRVFEVSRSSFYAWRQRQGKVNPEREKLKAMLVEHHKESRASAGARTLSRELKAKGHRVGRHLARSLMREAGVVSRQRRRHKYKSSGVEALVAPHVLKREFDVTAINQVWCADVTYIRVGTRWMYFAAVLDLFARRLVGWAFSMISDAELTCEALRMAVELRGKPKDVLFHSDQGCQYTSHKFRNELLANGLRQSMSRKGECWDNAPMERFFGSLKSEWVPEAGYRSEYEARADLQRYVMRYNNVRLHSYNDYRSPVAMEKMAA</sequence>
<keyword evidence="3" id="KW-1185">Reference proteome</keyword>
<dbReference type="Pfam" id="PF13333">
    <property type="entry name" value="rve_2"/>
    <property type="match status" value="1"/>
</dbReference>
<protein>
    <submittedName>
        <fullName evidence="2">IS3 family transposase</fullName>
    </submittedName>
</protein>
<accession>A0ABY5EQF4</accession>
<evidence type="ECO:0000313" key="3">
    <source>
        <dbReference type="Proteomes" id="UP001059607"/>
    </source>
</evidence>
<dbReference type="RefSeq" id="WP_236708662.1">
    <property type="nucleotide sequence ID" value="NZ_CP101125.1"/>
</dbReference>
<feature type="domain" description="Integrase catalytic" evidence="1">
    <location>
        <begin position="100"/>
        <end position="274"/>
    </location>
</feature>
<evidence type="ECO:0000259" key="1">
    <source>
        <dbReference type="PROSITE" id="PS50994"/>
    </source>
</evidence>
<dbReference type="Proteomes" id="UP001059607">
    <property type="component" value="Chromosome"/>
</dbReference>
<evidence type="ECO:0000313" key="2">
    <source>
        <dbReference type="EMBL" id="UTO17944.1"/>
    </source>
</evidence>
<organism evidence="2 3">
    <name type="scientific">Pseudomonas nunensis</name>
    <dbReference type="NCBI Taxonomy" id="2961896"/>
    <lineage>
        <taxon>Bacteria</taxon>
        <taxon>Pseudomonadati</taxon>
        <taxon>Pseudomonadota</taxon>
        <taxon>Gammaproteobacteria</taxon>
        <taxon>Pseudomonadales</taxon>
        <taxon>Pseudomonadaceae</taxon>
        <taxon>Pseudomonas</taxon>
    </lineage>
</organism>
<dbReference type="NCBIfam" id="NF033516">
    <property type="entry name" value="transpos_IS3"/>
    <property type="match status" value="1"/>
</dbReference>
<reference evidence="2" key="1">
    <citation type="submission" date="2022-07" db="EMBL/GenBank/DDBJ databases">
        <title>Pseudomonas nunamit sp. nov. an antifungal species isolated from Greenland.</title>
        <authorList>
            <person name="Ntana F."/>
            <person name="Hennessy R.C."/>
            <person name="Zervas A."/>
            <person name="Stougaard P."/>
        </authorList>
    </citation>
    <scope>NUCLEOTIDE SEQUENCE</scope>
    <source>
        <strain evidence="2">In5</strain>
    </source>
</reference>
<dbReference type="Pfam" id="PF00665">
    <property type="entry name" value="rve"/>
    <property type="match status" value="1"/>
</dbReference>
<dbReference type="PROSITE" id="PS50994">
    <property type="entry name" value="INTEGRASE"/>
    <property type="match status" value="1"/>
</dbReference>